<reference evidence="2 3" key="1">
    <citation type="journal article" date="2012" name="PLoS Pathog.">
        <title>Diverse lifestyles and strategies of plant pathogenesis encoded in the genomes of eighteen Dothideomycetes fungi.</title>
        <authorList>
            <person name="Ohm R.A."/>
            <person name="Feau N."/>
            <person name="Henrissat B."/>
            <person name="Schoch C.L."/>
            <person name="Horwitz B.A."/>
            <person name="Barry K.W."/>
            <person name="Condon B.J."/>
            <person name="Copeland A.C."/>
            <person name="Dhillon B."/>
            <person name="Glaser F."/>
            <person name="Hesse C.N."/>
            <person name="Kosti I."/>
            <person name="LaButti K."/>
            <person name="Lindquist E.A."/>
            <person name="Lucas S."/>
            <person name="Salamov A.A."/>
            <person name="Bradshaw R.E."/>
            <person name="Ciuffetti L."/>
            <person name="Hamelin R.C."/>
            <person name="Kema G.H.J."/>
            <person name="Lawrence C."/>
            <person name="Scott J.A."/>
            <person name="Spatafora J.W."/>
            <person name="Turgeon B.G."/>
            <person name="de Wit P.J.G.M."/>
            <person name="Zhong S."/>
            <person name="Goodwin S.B."/>
            <person name="Grigoriev I.V."/>
        </authorList>
    </citation>
    <scope>NUCLEOTIDE SEQUENCE [LARGE SCALE GENOMIC DNA]</scope>
    <source>
        <strain evidence="2 3">CIRAD86</strain>
    </source>
</reference>
<dbReference type="KEGG" id="pfj:MYCFIDRAFT_207966"/>
<accession>M2ZS49</accession>
<evidence type="ECO:0000256" key="1">
    <source>
        <dbReference type="SAM" id="MobiDB-lite"/>
    </source>
</evidence>
<gene>
    <name evidence="2" type="ORF">MYCFIDRAFT_207966</name>
</gene>
<dbReference type="Proteomes" id="UP000016932">
    <property type="component" value="Unassembled WGS sequence"/>
</dbReference>
<feature type="compositionally biased region" description="Basic and acidic residues" evidence="1">
    <location>
        <begin position="523"/>
        <end position="533"/>
    </location>
</feature>
<dbReference type="GeneID" id="19336635"/>
<sequence>MTHFHSTSGNIGGVVDVNFHRLIQQGWIRFVSSGEPAGWSLRVTLCIITDFTSPRCIRYHPGKDCHKLRDSKLDSPFAESNRLFSSRDGRSHLSFPCEPRKWSIYMYLPLSRALAATSFLPCMRIPSTTHYHFVLDLDWRIKKKELKRQQKTIIIFTLLCSMLESDPFDYASDQMNTLGRNLARETLVYALTTATTLVNRILEQALPENPELNATFFTSGLARSMTCLGNNQILSQIIFDERRKSCTGPGLDRKMSCEDAAVQSEECVIVNKRLGVLCHTVLRIGGLSARCTRLSQYQGSFTSWKNSSFPLLKFPKIRVQQRASLINMGSPPYKQPAIHHTDFKDKQKCLSFEVVKGKESPTRRCIRKPLWALASNKAGKAERDELIEDLMETSQDMIQSAIEEQTLKLAKVSMCRQCGQSYQRMQEVALKIANDLVDISGTSPRPIRHAFTPRTPARQFNSPMPIPRSSRLPVTPASSVTYVPYHRTSAKKTHSSEVELARQLIIQSQNRVNSSNLQRRAQKTGEKTRKSLPERFNAQDSSSPSRHHLISPNLILPSQRPKSTASNINFNSKAKRKNSNAKKKNAEISKLRREKSVVEGHGGVFGWVVRGRWEGGDGLCEVGCVKDWLADHAGLLGDGFFDDCRFISWSVFRRLIFFLNSAYAEKKGGEKGVSYADIHEFIFLRATNFPETKWETVFRTFRVLSFFCTWAKLWINALGNVWAHSVTRTGASALYSDTIAMLLPLLLCVQAESELDTVAHADDRNSLRK</sequence>
<dbReference type="HOGENOM" id="CLU_363336_0_0_1"/>
<organism evidence="2 3">
    <name type="scientific">Pseudocercospora fijiensis (strain CIRAD86)</name>
    <name type="common">Black leaf streak disease fungus</name>
    <name type="synonym">Mycosphaerella fijiensis</name>
    <dbReference type="NCBI Taxonomy" id="383855"/>
    <lineage>
        <taxon>Eukaryota</taxon>
        <taxon>Fungi</taxon>
        <taxon>Dikarya</taxon>
        <taxon>Ascomycota</taxon>
        <taxon>Pezizomycotina</taxon>
        <taxon>Dothideomycetes</taxon>
        <taxon>Dothideomycetidae</taxon>
        <taxon>Mycosphaerellales</taxon>
        <taxon>Mycosphaerellaceae</taxon>
        <taxon>Pseudocercospora</taxon>
    </lineage>
</organism>
<dbReference type="OrthoDB" id="10646239at2759"/>
<evidence type="ECO:0000313" key="3">
    <source>
        <dbReference type="Proteomes" id="UP000016932"/>
    </source>
</evidence>
<dbReference type="VEuPathDB" id="FungiDB:MYCFIDRAFT_207966"/>
<feature type="region of interest" description="Disordered" evidence="1">
    <location>
        <begin position="511"/>
        <end position="588"/>
    </location>
</feature>
<feature type="region of interest" description="Disordered" evidence="1">
    <location>
        <begin position="444"/>
        <end position="473"/>
    </location>
</feature>
<dbReference type="EMBL" id="KB446559">
    <property type="protein sequence ID" value="EME81859.1"/>
    <property type="molecule type" value="Genomic_DNA"/>
</dbReference>
<name>M2ZS49_PSEFD</name>
<dbReference type="AlphaFoldDB" id="M2ZS49"/>
<dbReference type="RefSeq" id="XP_007927395.1">
    <property type="nucleotide sequence ID" value="XM_007929204.1"/>
</dbReference>
<feature type="compositionally biased region" description="Basic residues" evidence="1">
    <location>
        <begin position="573"/>
        <end position="583"/>
    </location>
</feature>
<evidence type="ECO:0000313" key="2">
    <source>
        <dbReference type="EMBL" id="EME81859.1"/>
    </source>
</evidence>
<proteinExistence type="predicted"/>
<protein>
    <submittedName>
        <fullName evidence="2">Uncharacterized protein</fullName>
    </submittedName>
</protein>
<keyword evidence="3" id="KW-1185">Reference proteome</keyword>